<sequence>MLFHLQKTVNEWNSRSHLLPFLRKASVVICIQSEDDTFFIHINKGNVELLIEENHHHIDAYLQGQKEHIISLLSGEIKLRQATVSNVITLQATFRTALYLETLFYLVKPYKYVNNI</sequence>
<dbReference type="RefSeq" id="WP_160546276.1">
    <property type="nucleotide sequence ID" value="NZ_JBHLUU010000128.1"/>
</dbReference>
<dbReference type="InterPro" id="IPR036527">
    <property type="entry name" value="SCP2_sterol-bd_dom_sf"/>
</dbReference>
<evidence type="ECO:0008006" key="3">
    <source>
        <dbReference type="Google" id="ProtNLM"/>
    </source>
</evidence>
<dbReference type="EMBL" id="JBHLUU010000128">
    <property type="protein sequence ID" value="MFC0478277.1"/>
    <property type="molecule type" value="Genomic_DNA"/>
</dbReference>
<dbReference type="Proteomes" id="UP001589738">
    <property type="component" value="Unassembled WGS sequence"/>
</dbReference>
<organism evidence="1 2">
    <name type="scientific">Robertmurraya beringensis</name>
    <dbReference type="NCBI Taxonomy" id="641660"/>
    <lineage>
        <taxon>Bacteria</taxon>
        <taxon>Bacillati</taxon>
        <taxon>Bacillota</taxon>
        <taxon>Bacilli</taxon>
        <taxon>Bacillales</taxon>
        <taxon>Bacillaceae</taxon>
        <taxon>Robertmurraya</taxon>
    </lineage>
</organism>
<evidence type="ECO:0000313" key="2">
    <source>
        <dbReference type="Proteomes" id="UP001589738"/>
    </source>
</evidence>
<comment type="caution">
    <text evidence="1">The sequence shown here is derived from an EMBL/GenBank/DDBJ whole genome shotgun (WGS) entry which is preliminary data.</text>
</comment>
<evidence type="ECO:0000313" key="1">
    <source>
        <dbReference type="EMBL" id="MFC0478277.1"/>
    </source>
</evidence>
<reference evidence="1 2" key="1">
    <citation type="submission" date="2024-09" db="EMBL/GenBank/DDBJ databases">
        <authorList>
            <person name="Sun Q."/>
            <person name="Mori K."/>
        </authorList>
    </citation>
    <scope>NUCLEOTIDE SEQUENCE [LARGE SCALE GENOMIC DNA]</scope>
    <source>
        <strain evidence="1 2">CGMCC 1.9126</strain>
    </source>
</reference>
<proteinExistence type="predicted"/>
<accession>A0ABV6KZ45</accession>
<name>A0ABV6KZ45_9BACI</name>
<protein>
    <recommendedName>
        <fullName evidence="3">SCP2 domain-containing protein</fullName>
    </recommendedName>
</protein>
<gene>
    <name evidence="1" type="ORF">ACFFHF_24110</name>
</gene>
<keyword evidence="2" id="KW-1185">Reference proteome</keyword>
<dbReference type="SUPFAM" id="SSF55718">
    <property type="entry name" value="SCP-like"/>
    <property type="match status" value="1"/>
</dbReference>